<reference evidence="2 3" key="1">
    <citation type="submission" date="2014-02" db="EMBL/GenBank/DDBJ databases">
        <title>The genome sequence of Colletotrichum nymphaeae SA-01.</title>
        <authorList>
            <person name="Baroncelli R."/>
            <person name="Thon M.R."/>
        </authorList>
    </citation>
    <scope>NUCLEOTIDE SEQUENCE [LARGE SCALE GENOMIC DNA]</scope>
    <source>
        <strain evidence="2 3">SA-01</strain>
    </source>
</reference>
<dbReference type="ESTHER" id="9pezi-a0a135tnr9">
    <property type="family name" value="Fungal_carboxylesterase_lipase"/>
</dbReference>
<proteinExistence type="predicted"/>
<protein>
    <recommendedName>
        <fullName evidence="1">Carboxylesterase type B domain-containing protein</fullName>
    </recommendedName>
</protein>
<dbReference type="Gene3D" id="3.40.50.1820">
    <property type="entry name" value="alpha/beta hydrolase"/>
    <property type="match status" value="1"/>
</dbReference>
<dbReference type="AlphaFoldDB" id="A0A135TC54"/>
<dbReference type="InterPro" id="IPR050309">
    <property type="entry name" value="Type-B_Carboxylest/Lipase"/>
</dbReference>
<organism evidence="2 3">
    <name type="scientific">Colletotrichum nymphaeae SA-01</name>
    <dbReference type="NCBI Taxonomy" id="1460502"/>
    <lineage>
        <taxon>Eukaryota</taxon>
        <taxon>Fungi</taxon>
        <taxon>Dikarya</taxon>
        <taxon>Ascomycota</taxon>
        <taxon>Pezizomycotina</taxon>
        <taxon>Sordariomycetes</taxon>
        <taxon>Hypocreomycetidae</taxon>
        <taxon>Glomerellales</taxon>
        <taxon>Glomerellaceae</taxon>
        <taxon>Colletotrichum</taxon>
        <taxon>Colletotrichum acutatum species complex</taxon>
    </lineage>
</organism>
<dbReference type="InterPro" id="IPR029058">
    <property type="entry name" value="AB_hydrolase_fold"/>
</dbReference>
<dbReference type="EMBL" id="JEMN01001169">
    <property type="protein sequence ID" value="KXH45696.1"/>
    <property type="molecule type" value="Genomic_DNA"/>
</dbReference>
<evidence type="ECO:0000259" key="1">
    <source>
        <dbReference type="Pfam" id="PF00135"/>
    </source>
</evidence>
<accession>A0A135TC54</accession>
<feature type="domain" description="Carboxylesterase type B" evidence="1">
    <location>
        <begin position="23"/>
        <end position="201"/>
    </location>
</feature>
<evidence type="ECO:0000313" key="2">
    <source>
        <dbReference type="EMBL" id="KXH45696.1"/>
    </source>
</evidence>
<dbReference type="Pfam" id="PF00135">
    <property type="entry name" value="COesterase"/>
    <property type="match status" value="1"/>
</dbReference>
<dbReference type="InterPro" id="IPR002018">
    <property type="entry name" value="CarbesteraseB"/>
</dbReference>
<dbReference type="Proteomes" id="UP000070054">
    <property type="component" value="Unassembled WGS sequence"/>
</dbReference>
<dbReference type="SUPFAM" id="SSF53474">
    <property type="entry name" value="alpha/beta-Hydrolases"/>
    <property type="match status" value="1"/>
</dbReference>
<dbReference type="PROSITE" id="PS00941">
    <property type="entry name" value="CARBOXYLESTERASE_B_2"/>
    <property type="match status" value="1"/>
</dbReference>
<gene>
    <name evidence="2" type="ORF">CNYM01_07126</name>
</gene>
<dbReference type="InterPro" id="IPR019819">
    <property type="entry name" value="Carboxylesterase_B_CS"/>
</dbReference>
<comment type="caution">
    <text evidence="2">The sequence shown here is derived from an EMBL/GenBank/DDBJ whole genome shotgun (WGS) entry which is preliminary data.</text>
</comment>
<keyword evidence="3" id="KW-1185">Reference proteome</keyword>
<dbReference type="PANTHER" id="PTHR11559">
    <property type="entry name" value="CARBOXYLESTERASE"/>
    <property type="match status" value="1"/>
</dbReference>
<evidence type="ECO:0000313" key="3">
    <source>
        <dbReference type="Proteomes" id="UP000070054"/>
    </source>
</evidence>
<sequence length="560" mass="60163">MKIPFVACLAGLAEAKAGCLSEPTIRTKSGAIVKAHCSKDTGTKIFQGIPYAQPPLEYLRFMPPEPHRGDYVDGIFRATSRPNPCIQWPSLFDVTDPTPSEDCLYLDVYTPANAASKSNLPVKIFAYGGSNVAGALSYPLYDGRNLATDAVVVSFNYRLGPLGFLSLDRAGIKGNMAVHDYIAALNWVKENIAAFGGNNEKMARGLVSSVILESGGGQDLTPYETAQLAGSSFAATLGCSETDLPCMQGKSVKELQDAFLNTPALLDSRLNGAELGTVLGVNLPNITSLSSVILDGELFTEEPLKTGSKVPVIAGYNHDDATLLVLPIFESIDTPVTEANYTNFLSQWGDVGVAIGKAYPLANFNSTGSTSAAVVEAISYIITQASFGCPSYRTLRATTNAATPAFAYRFSHTPSCPWISIDDESFPTSELAPFFGSTHTAELPFVFGNMQNQPFGNGTCQATSAERKISQTIIEAWTAMAAEGNPATMQQKWPEFSEGSHQGLRIENGTFLTQLDFSECQFWDQVWAQKGGVNFTSVQMSSSPRVQLGTILFYSNPLHG</sequence>
<name>A0A135TC54_9PEZI</name>